<evidence type="ECO:0000313" key="7">
    <source>
        <dbReference type="EMBL" id="CAB4840443.1"/>
    </source>
</evidence>
<dbReference type="GO" id="GO:0005886">
    <property type="term" value="C:plasma membrane"/>
    <property type="evidence" value="ECO:0007669"/>
    <property type="project" value="TreeGrafter"/>
</dbReference>
<evidence type="ECO:0000256" key="6">
    <source>
        <dbReference type="SAM" id="Phobius"/>
    </source>
</evidence>
<dbReference type="EMBL" id="CAFAZX010000009">
    <property type="protein sequence ID" value="CAB4840443.1"/>
    <property type="molecule type" value="Genomic_DNA"/>
</dbReference>
<feature type="transmembrane region" description="Helical" evidence="6">
    <location>
        <begin position="144"/>
        <end position="166"/>
    </location>
</feature>
<dbReference type="Gene3D" id="1.20.1080.10">
    <property type="entry name" value="Glycerol uptake facilitator protein"/>
    <property type="match status" value="1"/>
</dbReference>
<accession>A0A6J7B755</accession>
<reference evidence="7" key="1">
    <citation type="submission" date="2020-05" db="EMBL/GenBank/DDBJ databases">
        <authorList>
            <person name="Chiriac C."/>
            <person name="Salcher M."/>
            <person name="Ghai R."/>
            <person name="Kavagutti S V."/>
        </authorList>
    </citation>
    <scope>NUCLEOTIDE SEQUENCE</scope>
</reference>
<dbReference type="Pfam" id="PF00230">
    <property type="entry name" value="MIP"/>
    <property type="match status" value="1"/>
</dbReference>
<protein>
    <submittedName>
        <fullName evidence="7">Unannotated protein</fullName>
    </submittedName>
</protein>
<sequence>MSTVSALWLLILLFSPISGAHFNPLVTLAEYFLKRMTLTDALTYILAQFLGGILGAILANLMFEHPAIFPSHHIRNGVGLFLGEVIATAGLLLIIHMLSLQGRSQFTPIAVAMWIGSAYFFTSSTSFANPAVTLARTLSDTFSGIALSSLNLFLLAQSLGALIGTLSGRYLGKLTKFEKEEIHG</sequence>
<dbReference type="SUPFAM" id="SSF81338">
    <property type="entry name" value="Aquaporin-like"/>
    <property type="match status" value="1"/>
</dbReference>
<dbReference type="PANTHER" id="PTHR19139">
    <property type="entry name" value="AQUAPORIN TRANSPORTER"/>
    <property type="match status" value="1"/>
</dbReference>
<dbReference type="InterPro" id="IPR023271">
    <property type="entry name" value="Aquaporin-like"/>
</dbReference>
<feature type="transmembrane region" description="Helical" evidence="6">
    <location>
        <begin position="43"/>
        <end position="63"/>
    </location>
</feature>
<name>A0A6J7B755_9ZZZZ</name>
<comment type="similarity">
    <text evidence="2">Belongs to the MIP/aquaporin (TC 1.A.8) family.</text>
</comment>
<proteinExistence type="inferred from homology"/>
<evidence type="ECO:0000256" key="4">
    <source>
        <dbReference type="ARBA" id="ARBA00022989"/>
    </source>
</evidence>
<feature type="transmembrane region" description="Helical" evidence="6">
    <location>
        <begin position="111"/>
        <end position="132"/>
    </location>
</feature>
<evidence type="ECO:0000256" key="5">
    <source>
        <dbReference type="ARBA" id="ARBA00023136"/>
    </source>
</evidence>
<dbReference type="AlphaFoldDB" id="A0A6J7B755"/>
<evidence type="ECO:0000256" key="3">
    <source>
        <dbReference type="ARBA" id="ARBA00022692"/>
    </source>
</evidence>
<organism evidence="7">
    <name type="scientific">freshwater metagenome</name>
    <dbReference type="NCBI Taxonomy" id="449393"/>
    <lineage>
        <taxon>unclassified sequences</taxon>
        <taxon>metagenomes</taxon>
        <taxon>ecological metagenomes</taxon>
    </lineage>
</organism>
<dbReference type="GO" id="GO:0015250">
    <property type="term" value="F:water channel activity"/>
    <property type="evidence" value="ECO:0007669"/>
    <property type="project" value="TreeGrafter"/>
</dbReference>
<gene>
    <name evidence="7" type="ORF">UFOPK3241_00274</name>
</gene>
<keyword evidence="4 6" id="KW-1133">Transmembrane helix</keyword>
<dbReference type="PANTHER" id="PTHR19139:SF199">
    <property type="entry name" value="MIP17260P"/>
    <property type="match status" value="1"/>
</dbReference>
<feature type="transmembrane region" description="Helical" evidence="6">
    <location>
        <begin position="75"/>
        <end position="99"/>
    </location>
</feature>
<evidence type="ECO:0000256" key="2">
    <source>
        <dbReference type="ARBA" id="ARBA00006175"/>
    </source>
</evidence>
<evidence type="ECO:0000256" key="1">
    <source>
        <dbReference type="ARBA" id="ARBA00004141"/>
    </source>
</evidence>
<keyword evidence="5 6" id="KW-0472">Membrane</keyword>
<comment type="subcellular location">
    <subcellularLocation>
        <location evidence="1">Membrane</location>
        <topology evidence="1">Multi-pass membrane protein</topology>
    </subcellularLocation>
</comment>
<keyword evidence="3 6" id="KW-0812">Transmembrane</keyword>
<dbReference type="InterPro" id="IPR034294">
    <property type="entry name" value="Aquaporin_transptr"/>
</dbReference>
<dbReference type="PRINTS" id="PR00783">
    <property type="entry name" value="MINTRINSICP"/>
</dbReference>
<dbReference type="InterPro" id="IPR000425">
    <property type="entry name" value="MIP"/>
</dbReference>